<accession>A0ABU6VJ97</accession>
<gene>
    <name evidence="1" type="ORF">PIB30_055400</name>
</gene>
<organism evidence="1 2">
    <name type="scientific">Stylosanthes scabra</name>
    <dbReference type="NCBI Taxonomy" id="79078"/>
    <lineage>
        <taxon>Eukaryota</taxon>
        <taxon>Viridiplantae</taxon>
        <taxon>Streptophyta</taxon>
        <taxon>Embryophyta</taxon>
        <taxon>Tracheophyta</taxon>
        <taxon>Spermatophyta</taxon>
        <taxon>Magnoliopsida</taxon>
        <taxon>eudicotyledons</taxon>
        <taxon>Gunneridae</taxon>
        <taxon>Pentapetalae</taxon>
        <taxon>rosids</taxon>
        <taxon>fabids</taxon>
        <taxon>Fabales</taxon>
        <taxon>Fabaceae</taxon>
        <taxon>Papilionoideae</taxon>
        <taxon>50 kb inversion clade</taxon>
        <taxon>dalbergioids sensu lato</taxon>
        <taxon>Dalbergieae</taxon>
        <taxon>Pterocarpus clade</taxon>
        <taxon>Stylosanthes</taxon>
    </lineage>
</organism>
<reference evidence="1 2" key="1">
    <citation type="journal article" date="2023" name="Plants (Basel)">
        <title>Bridging the Gap: Combining Genomics and Transcriptomics Approaches to Understand Stylosanthes scabra, an Orphan Legume from the Brazilian Caatinga.</title>
        <authorList>
            <person name="Ferreira-Neto J.R.C."/>
            <person name="da Silva M.D."/>
            <person name="Binneck E."/>
            <person name="de Melo N.F."/>
            <person name="da Silva R.H."/>
            <person name="de Melo A.L.T.M."/>
            <person name="Pandolfi V."/>
            <person name="Bustamante F.O."/>
            <person name="Brasileiro-Vidal A.C."/>
            <person name="Benko-Iseppon A.M."/>
        </authorList>
    </citation>
    <scope>NUCLEOTIDE SEQUENCE [LARGE SCALE GENOMIC DNA]</scope>
    <source>
        <tissue evidence="1">Leaves</tissue>
    </source>
</reference>
<name>A0ABU6VJ97_9FABA</name>
<evidence type="ECO:0000313" key="1">
    <source>
        <dbReference type="EMBL" id="MED6173022.1"/>
    </source>
</evidence>
<proteinExistence type="predicted"/>
<dbReference type="EMBL" id="JASCZI010151466">
    <property type="protein sequence ID" value="MED6173022.1"/>
    <property type="molecule type" value="Genomic_DNA"/>
</dbReference>
<keyword evidence="2" id="KW-1185">Reference proteome</keyword>
<evidence type="ECO:0000313" key="2">
    <source>
        <dbReference type="Proteomes" id="UP001341840"/>
    </source>
</evidence>
<protein>
    <submittedName>
        <fullName evidence="1">Uncharacterized protein</fullName>
    </submittedName>
</protein>
<sequence>MLTCNAIERFHEAEDAFTTKETAQPLGASGDVAFAETTFLASNQRRRSSSHSIIFNTTLRATFVLFQFYLHSLLRFSRAIDNSTVSVFLRTAPPETVPSMCHSGGYS</sequence>
<comment type="caution">
    <text evidence="1">The sequence shown here is derived from an EMBL/GenBank/DDBJ whole genome shotgun (WGS) entry which is preliminary data.</text>
</comment>
<dbReference type="Proteomes" id="UP001341840">
    <property type="component" value="Unassembled WGS sequence"/>
</dbReference>